<feature type="non-terminal residue" evidence="2">
    <location>
        <position position="43"/>
    </location>
</feature>
<proteinExistence type="predicted"/>
<organism evidence="2">
    <name type="scientific">uncultured Acetobacteraceae bacterium</name>
    <dbReference type="NCBI Taxonomy" id="169975"/>
    <lineage>
        <taxon>Bacteria</taxon>
        <taxon>Pseudomonadati</taxon>
        <taxon>Pseudomonadota</taxon>
        <taxon>Alphaproteobacteria</taxon>
        <taxon>Acetobacterales</taxon>
        <taxon>Acetobacteraceae</taxon>
        <taxon>environmental samples</taxon>
    </lineage>
</organism>
<gene>
    <name evidence="2" type="ORF">AVDCRST_MAG04-1818</name>
</gene>
<feature type="non-terminal residue" evidence="2">
    <location>
        <position position="1"/>
    </location>
</feature>
<dbReference type="EMBL" id="CADCTL010000125">
    <property type="protein sequence ID" value="CAA9245355.1"/>
    <property type="molecule type" value="Genomic_DNA"/>
</dbReference>
<dbReference type="EC" id="2.7.7.9" evidence="2"/>
<accession>A0A6J4I8I7</accession>
<sequence length="43" mass="4479">PALRGPPLRLRRQGRLPGSADRLRAEAAGHGAGGARVPQALRV</sequence>
<protein>
    <submittedName>
        <fullName evidence="2">UTP--glucose-1-phosphate uridylyltransferase</fullName>
        <ecNumber evidence="2">2.7.7.9</ecNumber>
    </submittedName>
</protein>
<evidence type="ECO:0000313" key="2">
    <source>
        <dbReference type="EMBL" id="CAA9245355.1"/>
    </source>
</evidence>
<keyword evidence="2" id="KW-0808">Transferase</keyword>
<dbReference type="GO" id="GO:0003983">
    <property type="term" value="F:UTP:glucose-1-phosphate uridylyltransferase activity"/>
    <property type="evidence" value="ECO:0007669"/>
    <property type="project" value="UniProtKB-EC"/>
</dbReference>
<evidence type="ECO:0000256" key="1">
    <source>
        <dbReference type="SAM" id="MobiDB-lite"/>
    </source>
</evidence>
<feature type="region of interest" description="Disordered" evidence="1">
    <location>
        <begin position="1"/>
        <end position="43"/>
    </location>
</feature>
<reference evidence="2" key="1">
    <citation type="submission" date="2020-02" db="EMBL/GenBank/DDBJ databases">
        <authorList>
            <person name="Meier V. D."/>
        </authorList>
    </citation>
    <scope>NUCLEOTIDE SEQUENCE</scope>
    <source>
        <strain evidence="2">AVDCRST_MAG04</strain>
    </source>
</reference>
<dbReference type="AlphaFoldDB" id="A0A6J4I8I7"/>
<keyword evidence="2" id="KW-0548">Nucleotidyltransferase</keyword>
<name>A0A6J4I8I7_9PROT</name>